<reference evidence="3" key="1">
    <citation type="journal article" date="2018" name="Nat. Microbiol.">
        <title>Leveraging single-cell genomics to expand the fungal tree of life.</title>
        <authorList>
            <person name="Ahrendt S.R."/>
            <person name="Quandt C.A."/>
            <person name="Ciobanu D."/>
            <person name="Clum A."/>
            <person name="Salamov A."/>
            <person name="Andreopoulos B."/>
            <person name="Cheng J.F."/>
            <person name="Woyke T."/>
            <person name="Pelin A."/>
            <person name="Henrissat B."/>
            <person name="Reynolds N.K."/>
            <person name="Benny G.L."/>
            <person name="Smith M.E."/>
            <person name="James T.Y."/>
            <person name="Grigoriev I.V."/>
        </authorList>
    </citation>
    <scope>NUCLEOTIDE SEQUENCE [LARGE SCALE GENOMIC DNA]</scope>
</reference>
<proteinExistence type="predicted"/>
<evidence type="ECO:0000313" key="3">
    <source>
        <dbReference type="Proteomes" id="UP000267251"/>
    </source>
</evidence>
<dbReference type="OrthoDB" id="10541740at2759"/>
<accession>A0A4P9Y3X8</accession>
<evidence type="ECO:0000313" key="2">
    <source>
        <dbReference type="EMBL" id="RKP13595.1"/>
    </source>
</evidence>
<evidence type="ECO:0008006" key="4">
    <source>
        <dbReference type="Google" id="ProtNLM"/>
    </source>
</evidence>
<sequence>MSQVSSATSSPTPSEPASSSTASGTVEVQTPAQTSMPFISAPMPRRPVLPRSHHSSQSIRPYLQPIQTRQDRSVQSQPASPGSASPRPVSPLSLPGKASARIAPSEISASVSMPSHPPVSSTLPVMDGGMPKSSLLSAPPQLSRVTKARIRRRLLQPRPFREVHTLLGVEMAFSTGKPLMSSGPRQLLLSGTLLKDTRGAGSPSERSPVPSSPMSIDQGPLNRARTRGRSRASSSNSVISTLDSAFISSVQAPSVYVPSPRQVFLLTDLLIYGSFPISPCPTHIPLLTRPITIPLHLLAINLVVPDGEGEEGVEGPEGITPSSSVPLPPALPAHSVMPNPGVAESIEWRCLTVKTGRDHFRWIAPSREEALSWHREANRAIQAHLARQRRRKDRSGYRTGDEKAYSKAQTLISLPRQLAPLSLSSSSSVPPDRSMPSSPGASSSRPNSSSSATTIGAGAAWGFAAASALRTVGSPSSGTQGPSDESCLVRRSTSMADVFGRPRRVPTSLYSVSSVSSSTSTSSSSWWVQDDA</sequence>
<feature type="compositionally biased region" description="Low complexity" evidence="1">
    <location>
        <begin position="511"/>
        <end position="525"/>
    </location>
</feature>
<feature type="non-terminal residue" evidence="2">
    <location>
        <position position="532"/>
    </location>
</feature>
<feature type="region of interest" description="Disordered" evidence="1">
    <location>
        <begin position="510"/>
        <end position="532"/>
    </location>
</feature>
<dbReference type="Proteomes" id="UP000267251">
    <property type="component" value="Unassembled WGS sequence"/>
</dbReference>
<feature type="compositionally biased region" description="Low complexity" evidence="1">
    <location>
        <begin position="202"/>
        <end position="215"/>
    </location>
</feature>
<evidence type="ECO:0000256" key="1">
    <source>
        <dbReference type="SAM" id="MobiDB-lite"/>
    </source>
</evidence>
<feature type="region of interest" description="Disordered" evidence="1">
    <location>
        <begin position="195"/>
        <end position="235"/>
    </location>
</feature>
<feature type="compositionally biased region" description="Basic and acidic residues" evidence="1">
    <location>
        <begin position="394"/>
        <end position="404"/>
    </location>
</feature>
<feature type="compositionally biased region" description="Low complexity" evidence="1">
    <location>
        <begin position="1"/>
        <end position="23"/>
    </location>
</feature>
<feature type="region of interest" description="Disordered" evidence="1">
    <location>
        <begin position="385"/>
        <end position="404"/>
    </location>
</feature>
<feature type="region of interest" description="Disordered" evidence="1">
    <location>
        <begin position="422"/>
        <end position="453"/>
    </location>
</feature>
<protein>
    <recommendedName>
        <fullName evidence="4">PH domain-containing protein</fullName>
    </recommendedName>
</protein>
<name>A0A4P9Y3X8_9FUNG</name>
<keyword evidence="3" id="KW-1185">Reference proteome</keyword>
<feature type="compositionally biased region" description="Low complexity" evidence="1">
    <location>
        <begin position="73"/>
        <end position="91"/>
    </location>
</feature>
<dbReference type="AlphaFoldDB" id="A0A4P9Y3X8"/>
<feature type="compositionally biased region" description="Polar residues" evidence="1">
    <location>
        <begin position="24"/>
        <end position="37"/>
    </location>
</feature>
<dbReference type="EMBL" id="KZ987983">
    <property type="protein sequence ID" value="RKP13595.1"/>
    <property type="molecule type" value="Genomic_DNA"/>
</dbReference>
<organism evidence="2 3">
    <name type="scientific">Piptocephalis cylindrospora</name>
    <dbReference type="NCBI Taxonomy" id="1907219"/>
    <lineage>
        <taxon>Eukaryota</taxon>
        <taxon>Fungi</taxon>
        <taxon>Fungi incertae sedis</taxon>
        <taxon>Zoopagomycota</taxon>
        <taxon>Zoopagomycotina</taxon>
        <taxon>Zoopagomycetes</taxon>
        <taxon>Zoopagales</taxon>
        <taxon>Piptocephalidaceae</taxon>
        <taxon>Piptocephalis</taxon>
    </lineage>
</organism>
<feature type="region of interest" description="Disordered" evidence="1">
    <location>
        <begin position="1"/>
        <end position="101"/>
    </location>
</feature>
<gene>
    <name evidence="2" type="ORF">BJ684DRAFT_19923</name>
</gene>